<reference evidence="1 2" key="1">
    <citation type="submission" date="2023-06" db="EMBL/GenBank/DDBJ databases">
        <title>Azospirillum isscasensis sp.nov, a bacterium isolated from rhizosphere soil of rice.</title>
        <authorList>
            <person name="Wang H."/>
        </authorList>
    </citation>
    <scope>NUCLEOTIDE SEQUENCE [LARGE SCALE GENOMIC DNA]</scope>
    <source>
        <strain evidence="1 2">C340-1</strain>
    </source>
</reference>
<proteinExistence type="predicted"/>
<dbReference type="EMBL" id="JAUJFI010000083">
    <property type="protein sequence ID" value="MDQ2104355.1"/>
    <property type="molecule type" value="Genomic_DNA"/>
</dbReference>
<protein>
    <submittedName>
        <fullName evidence="1">Uncharacterized protein</fullName>
    </submittedName>
</protein>
<dbReference type="Proteomes" id="UP001227317">
    <property type="component" value="Unassembled WGS sequence"/>
</dbReference>
<keyword evidence="2" id="KW-1185">Reference proteome</keyword>
<evidence type="ECO:0000313" key="1">
    <source>
        <dbReference type="EMBL" id="MDQ2104355.1"/>
    </source>
</evidence>
<name>A0ABU0WJF9_9PROT</name>
<sequence>MDMMVFLVLGLLLTGFLTTLSVLGIATLHAIVRTVVPARRAAVPVRLS</sequence>
<organism evidence="1 2">
    <name type="scientific">Azospirillum isscasi</name>
    <dbReference type="NCBI Taxonomy" id="3053926"/>
    <lineage>
        <taxon>Bacteria</taxon>
        <taxon>Pseudomonadati</taxon>
        <taxon>Pseudomonadota</taxon>
        <taxon>Alphaproteobacteria</taxon>
        <taxon>Rhodospirillales</taxon>
        <taxon>Azospirillaceae</taxon>
        <taxon>Azospirillum</taxon>
    </lineage>
</organism>
<evidence type="ECO:0000313" key="2">
    <source>
        <dbReference type="Proteomes" id="UP001227317"/>
    </source>
</evidence>
<accession>A0ABU0WJF9</accession>
<gene>
    <name evidence="1" type="ORF">QSG27_16770</name>
</gene>
<comment type="caution">
    <text evidence="1">The sequence shown here is derived from an EMBL/GenBank/DDBJ whole genome shotgun (WGS) entry which is preliminary data.</text>
</comment>
<dbReference type="RefSeq" id="WP_306708059.1">
    <property type="nucleotide sequence ID" value="NZ_JAUJFI010000083.1"/>
</dbReference>